<evidence type="ECO:0000313" key="3">
    <source>
        <dbReference type="EMBL" id="KAF8486852.1"/>
    </source>
</evidence>
<dbReference type="AlphaFoldDB" id="A0A9P5N576"/>
<dbReference type="InterPro" id="IPR045338">
    <property type="entry name" value="DUF6535"/>
</dbReference>
<dbReference type="Proteomes" id="UP000759537">
    <property type="component" value="Unassembled WGS sequence"/>
</dbReference>
<feature type="transmembrane region" description="Helical" evidence="1">
    <location>
        <begin position="37"/>
        <end position="59"/>
    </location>
</feature>
<organism evidence="3 4">
    <name type="scientific">Russula ochroleuca</name>
    <dbReference type="NCBI Taxonomy" id="152965"/>
    <lineage>
        <taxon>Eukaryota</taxon>
        <taxon>Fungi</taxon>
        <taxon>Dikarya</taxon>
        <taxon>Basidiomycota</taxon>
        <taxon>Agaricomycotina</taxon>
        <taxon>Agaricomycetes</taxon>
        <taxon>Russulales</taxon>
        <taxon>Russulaceae</taxon>
        <taxon>Russula</taxon>
    </lineage>
</organism>
<dbReference type="EMBL" id="WHVB01000001">
    <property type="protein sequence ID" value="KAF8486852.1"/>
    <property type="molecule type" value="Genomic_DNA"/>
</dbReference>
<feature type="transmembrane region" description="Helical" evidence="1">
    <location>
        <begin position="209"/>
        <end position="228"/>
    </location>
</feature>
<keyword evidence="1" id="KW-0812">Transmembrane</keyword>
<name>A0A9P5N576_9AGAM</name>
<feature type="transmembrane region" description="Helical" evidence="1">
    <location>
        <begin position="122"/>
        <end position="141"/>
    </location>
</feature>
<keyword evidence="4" id="KW-1185">Reference proteome</keyword>
<reference evidence="3" key="1">
    <citation type="submission" date="2019-10" db="EMBL/GenBank/DDBJ databases">
        <authorList>
            <consortium name="DOE Joint Genome Institute"/>
            <person name="Kuo A."/>
            <person name="Miyauchi S."/>
            <person name="Kiss E."/>
            <person name="Drula E."/>
            <person name="Kohler A."/>
            <person name="Sanchez-Garcia M."/>
            <person name="Andreopoulos B."/>
            <person name="Barry K.W."/>
            <person name="Bonito G."/>
            <person name="Buee M."/>
            <person name="Carver A."/>
            <person name="Chen C."/>
            <person name="Cichocki N."/>
            <person name="Clum A."/>
            <person name="Culley D."/>
            <person name="Crous P.W."/>
            <person name="Fauchery L."/>
            <person name="Girlanda M."/>
            <person name="Hayes R."/>
            <person name="Keri Z."/>
            <person name="LaButti K."/>
            <person name="Lipzen A."/>
            <person name="Lombard V."/>
            <person name="Magnuson J."/>
            <person name="Maillard F."/>
            <person name="Morin E."/>
            <person name="Murat C."/>
            <person name="Nolan M."/>
            <person name="Ohm R."/>
            <person name="Pangilinan J."/>
            <person name="Pereira M."/>
            <person name="Perotto S."/>
            <person name="Peter M."/>
            <person name="Riley R."/>
            <person name="Sitrit Y."/>
            <person name="Stielow B."/>
            <person name="Szollosi G."/>
            <person name="Zifcakova L."/>
            <person name="Stursova M."/>
            <person name="Spatafora J.W."/>
            <person name="Tedersoo L."/>
            <person name="Vaario L.-M."/>
            <person name="Yamada A."/>
            <person name="Yan M."/>
            <person name="Wang P."/>
            <person name="Xu J."/>
            <person name="Bruns T."/>
            <person name="Baldrian P."/>
            <person name="Vilgalys R."/>
            <person name="Henrissat B."/>
            <person name="Grigoriev I.V."/>
            <person name="Hibbett D."/>
            <person name="Nagy L.G."/>
            <person name="Martin F.M."/>
        </authorList>
    </citation>
    <scope>NUCLEOTIDE SEQUENCE</scope>
    <source>
        <strain evidence="3">Prilba</strain>
    </source>
</reference>
<evidence type="ECO:0000313" key="4">
    <source>
        <dbReference type="Proteomes" id="UP000759537"/>
    </source>
</evidence>
<reference evidence="3" key="2">
    <citation type="journal article" date="2020" name="Nat. Commun.">
        <title>Large-scale genome sequencing of mycorrhizal fungi provides insights into the early evolution of symbiotic traits.</title>
        <authorList>
            <person name="Miyauchi S."/>
            <person name="Kiss E."/>
            <person name="Kuo A."/>
            <person name="Drula E."/>
            <person name="Kohler A."/>
            <person name="Sanchez-Garcia M."/>
            <person name="Morin E."/>
            <person name="Andreopoulos B."/>
            <person name="Barry K.W."/>
            <person name="Bonito G."/>
            <person name="Buee M."/>
            <person name="Carver A."/>
            <person name="Chen C."/>
            <person name="Cichocki N."/>
            <person name="Clum A."/>
            <person name="Culley D."/>
            <person name="Crous P.W."/>
            <person name="Fauchery L."/>
            <person name="Girlanda M."/>
            <person name="Hayes R.D."/>
            <person name="Keri Z."/>
            <person name="LaButti K."/>
            <person name="Lipzen A."/>
            <person name="Lombard V."/>
            <person name="Magnuson J."/>
            <person name="Maillard F."/>
            <person name="Murat C."/>
            <person name="Nolan M."/>
            <person name="Ohm R.A."/>
            <person name="Pangilinan J."/>
            <person name="Pereira M.F."/>
            <person name="Perotto S."/>
            <person name="Peter M."/>
            <person name="Pfister S."/>
            <person name="Riley R."/>
            <person name="Sitrit Y."/>
            <person name="Stielow J.B."/>
            <person name="Szollosi G."/>
            <person name="Zifcakova L."/>
            <person name="Stursova M."/>
            <person name="Spatafora J.W."/>
            <person name="Tedersoo L."/>
            <person name="Vaario L.M."/>
            <person name="Yamada A."/>
            <person name="Yan M."/>
            <person name="Wang P."/>
            <person name="Xu J."/>
            <person name="Bruns T."/>
            <person name="Baldrian P."/>
            <person name="Vilgalys R."/>
            <person name="Dunand C."/>
            <person name="Henrissat B."/>
            <person name="Grigoriev I.V."/>
            <person name="Hibbett D."/>
            <person name="Nagy L.G."/>
            <person name="Martin F.M."/>
        </authorList>
    </citation>
    <scope>NUCLEOTIDE SEQUENCE</scope>
    <source>
        <strain evidence="3">Prilba</strain>
    </source>
</reference>
<dbReference type="OrthoDB" id="3219854at2759"/>
<comment type="caution">
    <text evidence="3">The sequence shown here is derived from an EMBL/GenBank/DDBJ whole genome shotgun (WGS) entry which is preliminary data.</text>
</comment>
<keyword evidence="1" id="KW-1133">Transmembrane helix</keyword>
<evidence type="ECO:0000259" key="2">
    <source>
        <dbReference type="Pfam" id="PF20153"/>
    </source>
</evidence>
<feature type="domain" description="DUF6535" evidence="2">
    <location>
        <begin position="13"/>
        <end position="202"/>
    </location>
</feature>
<keyword evidence="1" id="KW-0472">Membrane</keyword>
<gene>
    <name evidence="3" type="ORF">DFH94DRAFT_621036</name>
</gene>
<proteinExistence type="predicted"/>
<sequence length="230" mass="25647">MIGDFNGSANALWTLYGKEAKSHDDSRIQTLKDDMDGVLIFVRPYLAGLFSAALTSFVVDSKQNLTVSPTDKMVYYLQQHSTILSQISQQISSIAPEVSIPSTPPPPFPPFHPSASDVRINAFWFMALTFSLSAALLAILVQQWVRDYMHIFQRYSDPLKSARIRQYLYEGSERWYMPIAAEAVPGLLHVSLFLFFVGLGDSTLNINTTIGLTTTIPIGLCGLLYIFITL</sequence>
<dbReference type="Pfam" id="PF20153">
    <property type="entry name" value="DUF6535"/>
    <property type="match status" value="1"/>
</dbReference>
<protein>
    <recommendedName>
        <fullName evidence="2">DUF6535 domain-containing protein</fullName>
    </recommendedName>
</protein>
<feature type="non-terminal residue" evidence="3">
    <location>
        <position position="230"/>
    </location>
</feature>
<evidence type="ECO:0000256" key="1">
    <source>
        <dbReference type="SAM" id="Phobius"/>
    </source>
</evidence>
<accession>A0A9P5N576</accession>
<feature type="transmembrane region" description="Helical" evidence="1">
    <location>
        <begin position="175"/>
        <end position="197"/>
    </location>
</feature>